<comment type="caution">
    <text evidence="2">The sequence shown here is derived from an EMBL/GenBank/DDBJ whole genome shotgun (WGS) entry which is preliminary data.</text>
</comment>
<dbReference type="AlphaFoldDB" id="A0A3R7F4D1"/>
<evidence type="ECO:0000313" key="3">
    <source>
        <dbReference type="Proteomes" id="UP000028058"/>
    </source>
</evidence>
<evidence type="ECO:0000313" key="2">
    <source>
        <dbReference type="EMBL" id="RKM90947.1"/>
    </source>
</evidence>
<gene>
    <name evidence="2" type="ORF">SFRA_030420</name>
</gene>
<accession>A0A3R7F4D1</accession>
<keyword evidence="3" id="KW-1185">Reference proteome</keyword>
<feature type="compositionally biased region" description="Basic and acidic residues" evidence="1">
    <location>
        <begin position="1"/>
        <end position="19"/>
    </location>
</feature>
<dbReference type="Proteomes" id="UP000028058">
    <property type="component" value="Unassembled WGS sequence"/>
</dbReference>
<protein>
    <submittedName>
        <fullName evidence="2">Uncharacterized protein</fullName>
    </submittedName>
</protein>
<dbReference type="EMBL" id="JNAD02000020">
    <property type="protein sequence ID" value="RKM90947.1"/>
    <property type="molecule type" value="Genomic_DNA"/>
</dbReference>
<dbReference type="SUPFAM" id="SSF53335">
    <property type="entry name" value="S-adenosyl-L-methionine-dependent methyltransferases"/>
    <property type="match status" value="1"/>
</dbReference>
<reference evidence="2 3" key="1">
    <citation type="journal article" date="2014" name="Genome Announc.">
        <title>Draft Genome Sequence of Streptomyces fradiae ATCC 19609, a Strain Highly Sensitive to Antibiotics.</title>
        <authorList>
            <person name="Bekker O.B."/>
            <person name="Klimina K.M."/>
            <person name="Vatlin A.A."/>
            <person name="Zakharevich N.V."/>
            <person name="Kasianov A.S."/>
            <person name="Danilenko V.N."/>
        </authorList>
    </citation>
    <scope>NUCLEOTIDE SEQUENCE [LARGE SCALE GENOMIC DNA]</scope>
    <source>
        <strain evidence="2 3">ATCC 19609</strain>
    </source>
</reference>
<proteinExistence type="predicted"/>
<dbReference type="OrthoDB" id="3450072at2"/>
<name>A0A3R7F4D1_9ACTN</name>
<dbReference type="RefSeq" id="WP_043465734.1">
    <property type="nucleotide sequence ID" value="NZ_JNAD02000020.1"/>
</dbReference>
<dbReference type="InterPro" id="IPR029063">
    <property type="entry name" value="SAM-dependent_MTases_sf"/>
</dbReference>
<organism evidence="2 3">
    <name type="scientific">Streptomyces xinghaiensis</name>
    <dbReference type="NCBI Taxonomy" id="1038928"/>
    <lineage>
        <taxon>Bacteria</taxon>
        <taxon>Bacillati</taxon>
        <taxon>Actinomycetota</taxon>
        <taxon>Actinomycetes</taxon>
        <taxon>Kitasatosporales</taxon>
        <taxon>Streptomycetaceae</taxon>
        <taxon>Streptomyces</taxon>
    </lineage>
</organism>
<sequence>MVTDERHDPTAEPSRKRPQPDGGGRPLTIPGYIRSDRVLECLGRQIGTGSGYSTALACARLGADRGNTGDVDDYLAKAATERLASASLTPAVRELDAARPLPGSYDRIVSMVAVRPIPASWLAALRPAQIPTPDADSVAPIALAQTLLTDDLPAEEQQTTA</sequence>
<dbReference type="Gene3D" id="3.40.50.150">
    <property type="entry name" value="Vaccinia Virus protein VP39"/>
    <property type="match status" value="1"/>
</dbReference>
<feature type="region of interest" description="Disordered" evidence="1">
    <location>
        <begin position="1"/>
        <end position="30"/>
    </location>
</feature>
<evidence type="ECO:0000256" key="1">
    <source>
        <dbReference type="SAM" id="MobiDB-lite"/>
    </source>
</evidence>